<dbReference type="Pfam" id="PF04402">
    <property type="entry name" value="SIMPL"/>
    <property type="match status" value="1"/>
</dbReference>
<proteinExistence type="predicted"/>
<name>A0A1F6EXV0_9BACT</name>
<feature type="transmembrane region" description="Helical" evidence="1">
    <location>
        <begin position="14"/>
        <end position="35"/>
    </location>
</feature>
<accession>A0A1F6EXV0</accession>
<evidence type="ECO:0008006" key="4">
    <source>
        <dbReference type="Google" id="ProtNLM"/>
    </source>
</evidence>
<dbReference type="PANTHER" id="PTHR34387:SF1">
    <property type="entry name" value="PERIPLASMIC IMMUNOGENIC PROTEIN"/>
    <property type="match status" value="1"/>
</dbReference>
<sequence length="268" mass="27921">MNDNFTQELFGNKAVRVTLIGVLVFLALFLIAETINTTKNIGRSNNPATDVITVSGDGQATLPPDVARVSFTVENTAVADADAQAATTKQANAAIDFVKGQGVADKDVKTLSYNVTPQYSSPNPCQPGELCPTYSRSPKVTGYQVFESIQVTVRDLSKVGALLAGLGKLSVQNVSGPAFTLDDPTAGYDAARADAIGKAKAQAALLARELGVSLGKIVNFSESSGGYSAPMMYGLGAGMAESKAVATPNLPTGENTYNASVSITYEIR</sequence>
<dbReference type="PANTHER" id="PTHR34387">
    <property type="entry name" value="SLR1258 PROTEIN"/>
    <property type="match status" value="1"/>
</dbReference>
<dbReference type="Gene3D" id="3.30.70.2970">
    <property type="entry name" value="Protein of unknown function (DUF541), domain 2"/>
    <property type="match status" value="1"/>
</dbReference>
<dbReference type="Gene3D" id="3.30.110.170">
    <property type="entry name" value="Protein of unknown function (DUF541), domain 1"/>
    <property type="match status" value="1"/>
</dbReference>
<keyword evidence="1" id="KW-1133">Transmembrane helix</keyword>
<dbReference type="InterPro" id="IPR052022">
    <property type="entry name" value="26kDa_periplasmic_antigen"/>
</dbReference>
<keyword evidence="1" id="KW-0472">Membrane</keyword>
<protein>
    <recommendedName>
        <fullName evidence="4">DUF541 domain-containing protein</fullName>
    </recommendedName>
</protein>
<reference evidence="2 3" key="1">
    <citation type="journal article" date="2016" name="Nat. Commun.">
        <title>Thousands of microbial genomes shed light on interconnected biogeochemical processes in an aquifer system.</title>
        <authorList>
            <person name="Anantharaman K."/>
            <person name="Brown C.T."/>
            <person name="Hug L.A."/>
            <person name="Sharon I."/>
            <person name="Castelle C.J."/>
            <person name="Probst A.J."/>
            <person name="Thomas B.C."/>
            <person name="Singh A."/>
            <person name="Wilkins M.J."/>
            <person name="Karaoz U."/>
            <person name="Brodie E.L."/>
            <person name="Williams K.H."/>
            <person name="Hubbard S.S."/>
            <person name="Banfield J.F."/>
        </authorList>
    </citation>
    <scope>NUCLEOTIDE SEQUENCE [LARGE SCALE GENOMIC DNA]</scope>
</reference>
<organism evidence="2 3">
    <name type="scientific">Candidatus Kaiserbacteria bacterium RIFCSPLOWO2_01_FULL_52_12b</name>
    <dbReference type="NCBI Taxonomy" id="1798509"/>
    <lineage>
        <taxon>Bacteria</taxon>
        <taxon>Candidatus Kaiseribacteriota</taxon>
    </lineage>
</organism>
<dbReference type="InterPro" id="IPR007497">
    <property type="entry name" value="SIMPL/DUF541"/>
</dbReference>
<evidence type="ECO:0000313" key="3">
    <source>
        <dbReference type="Proteomes" id="UP000178811"/>
    </source>
</evidence>
<comment type="caution">
    <text evidence="2">The sequence shown here is derived from an EMBL/GenBank/DDBJ whole genome shotgun (WGS) entry which is preliminary data.</text>
</comment>
<keyword evidence="1" id="KW-0812">Transmembrane</keyword>
<dbReference type="Proteomes" id="UP000178811">
    <property type="component" value="Unassembled WGS sequence"/>
</dbReference>
<dbReference type="GO" id="GO:0006974">
    <property type="term" value="P:DNA damage response"/>
    <property type="evidence" value="ECO:0007669"/>
    <property type="project" value="TreeGrafter"/>
</dbReference>
<evidence type="ECO:0000256" key="1">
    <source>
        <dbReference type="SAM" id="Phobius"/>
    </source>
</evidence>
<gene>
    <name evidence="2" type="ORF">A3A36_01970</name>
</gene>
<dbReference type="EMBL" id="MFLW01000008">
    <property type="protein sequence ID" value="OGG78445.1"/>
    <property type="molecule type" value="Genomic_DNA"/>
</dbReference>
<evidence type="ECO:0000313" key="2">
    <source>
        <dbReference type="EMBL" id="OGG78445.1"/>
    </source>
</evidence>
<dbReference type="AlphaFoldDB" id="A0A1F6EXV0"/>